<name>A0A7G7W6X5_9BACT</name>
<evidence type="ECO:0000313" key="2">
    <source>
        <dbReference type="EMBL" id="QNH62118.1"/>
    </source>
</evidence>
<feature type="transmembrane region" description="Helical" evidence="1">
    <location>
        <begin position="358"/>
        <end position="374"/>
    </location>
</feature>
<dbReference type="RefSeq" id="WP_185888035.1">
    <property type="nucleotide sequence ID" value="NZ_CP060202.1"/>
</dbReference>
<reference evidence="2 3" key="1">
    <citation type="submission" date="2020-08" db="EMBL/GenBank/DDBJ databases">
        <title>Hymenobacter sp. S2-20-2 genome sequencing.</title>
        <authorList>
            <person name="Jin L."/>
        </authorList>
    </citation>
    <scope>NUCLEOTIDE SEQUENCE [LARGE SCALE GENOMIC DNA]</scope>
    <source>
        <strain evidence="2 3">S2-20-2</strain>
    </source>
</reference>
<feature type="transmembrane region" description="Helical" evidence="1">
    <location>
        <begin position="327"/>
        <end position="346"/>
    </location>
</feature>
<feature type="transmembrane region" description="Helical" evidence="1">
    <location>
        <begin position="303"/>
        <end position="320"/>
    </location>
</feature>
<feature type="transmembrane region" description="Helical" evidence="1">
    <location>
        <begin position="88"/>
        <end position="106"/>
    </location>
</feature>
<dbReference type="AlphaFoldDB" id="A0A7G7W6X5"/>
<gene>
    <name evidence="2" type="ORF">H4317_18540</name>
</gene>
<feature type="transmembrane region" description="Helical" evidence="1">
    <location>
        <begin position="381"/>
        <end position="400"/>
    </location>
</feature>
<evidence type="ECO:0000256" key="1">
    <source>
        <dbReference type="SAM" id="Phobius"/>
    </source>
</evidence>
<accession>A0A7G7W6X5</accession>
<evidence type="ECO:0000313" key="3">
    <source>
        <dbReference type="Proteomes" id="UP000515489"/>
    </source>
</evidence>
<feature type="transmembrane region" description="Helical" evidence="1">
    <location>
        <begin position="118"/>
        <end position="137"/>
    </location>
</feature>
<proteinExistence type="predicted"/>
<keyword evidence="1" id="KW-0472">Membrane</keyword>
<protein>
    <recommendedName>
        <fullName evidence="4">Glycosyltransferase family 39 protein</fullName>
    </recommendedName>
</protein>
<sequence>MKSLASYLLVVALALLVVFQARKWDAHNVLVWDMGGYYQYLPSYFIYDDVGDGSYTAAVRAHYRPDLNSRYGLVPAPNGQQVMKYPPGMALFYTPAFFVAHTFSLLRGSPADGYAPIYQKMVMLLCLGYAMLGLWLLRAVLRRFFEDTTVALTILAVGLATNFFCYATYESPMSHGTLFLLNATLLLLTIRWLAAFRQRDAVLLGLTLGLLGLVRNTELWMGLVPALWGLTSGVAVRERVQQLWQHRGQVLLVGVLAVAVLAVQPLFWHSVGGAWVIDSYPGEKFDLRHSHLLEGFFSMRKGWLVYTPVMALALLGVFMLRRQVRAALPVLVVLLPLVLYVTWSWWDWGYGGSFSQRPLISLYPLLALPLASVFDRCRRSYVSLYGITLVLLGCIVLNLLQTWQYHLTILHCCDTTWEMYKAHFFWLEWPPAPPK</sequence>
<dbReference type="EMBL" id="CP060202">
    <property type="protein sequence ID" value="QNH62118.1"/>
    <property type="molecule type" value="Genomic_DNA"/>
</dbReference>
<feature type="transmembrane region" description="Helical" evidence="1">
    <location>
        <begin position="176"/>
        <end position="194"/>
    </location>
</feature>
<dbReference type="KEGG" id="hsk:H4317_18540"/>
<keyword evidence="1" id="KW-0812">Transmembrane</keyword>
<feature type="transmembrane region" description="Helical" evidence="1">
    <location>
        <begin position="248"/>
        <end position="268"/>
    </location>
</feature>
<keyword evidence="3" id="KW-1185">Reference proteome</keyword>
<organism evidence="2 3">
    <name type="scientific">Hymenobacter sediminicola</name>
    <dbReference type="NCBI Taxonomy" id="2761579"/>
    <lineage>
        <taxon>Bacteria</taxon>
        <taxon>Pseudomonadati</taxon>
        <taxon>Bacteroidota</taxon>
        <taxon>Cytophagia</taxon>
        <taxon>Cytophagales</taxon>
        <taxon>Hymenobacteraceae</taxon>
        <taxon>Hymenobacter</taxon>
    </lineage>
</organism>
<evidence type="ECO:0008006" key="4">
    <source>
        <dbReference type="Google" id="ProtNLM"/>
    </source>
</evidence>
<keyword evidence="1" id="KW-1133">Transmembrane helix</keyword>
<feature type="transmembrane region" description="Helical" evidence="1">
    <location>
        <begin position="149"/>
        <end position="169"/>
    </location>
</feature>
<dbReference type="Proteomes" id="UP000515489">
    <property type="component" value="Chromosome"/>
</dbReference>